<keyword evidence="3" id="KW-0804">Transcription</keyword>
<dbReference type="InterPro" id="IPR001647">
    <property type="entry name" value="HTH_TetR"/>
</dbReference>
<accession>A0A2X3Y1B2</accession>
<sequence length="213" mass="24306">MAQRKDKSQAMREKILNTATQLFIQKGPEKTSMQDIAQTAGISKGAIYHHFKSKDEIVLAVMSSRQELMEEEMKQWLKATENLTGREQLQTILKSNLESQTARAIDGIILGEYEKDAGFILTMMRDNLRIGASVVSDIIKKGMADGSLQTEYPDQAAEVFLLLVNFWMHGTVFESDPEKLPERFHFLQFMMTSIGMDIFDDELMQLFSQRNKA</sequence>
<evidence type="ECO:0000313" key="7">
    <source>
        <dbReference type="Proteomes" id="UP000248534"/>
    </source>
</evidence>
<dbReference type="AlphaFoldDB" id="A0A2X3Y1B2"/>
<dbReference type="InterPro" id="IPR009057">
    <property type="entry name" value="Homeodomain-like_sf"/>
</dbReference>
<reference evidence="6 7" key="1">
    <citation type="submission" date="2018-06" db="EMBL/GenBank/DDBJ databases">
        <authorList>
            <consortium name="Pathogen Informatics"/>
            <person name="Doyle S."/>
        </authorList>
    </citation>
    <scope>NUCLEOTIDE SEQUENCE [LARGE SCALE GENOMIC DNA]</scope>
    <source>
        <strain evidence="6 7">NCTC11086</strain>
    </source>
</reference>
<dbReference type="Gene3D" id="1.10.357.10">
    <property type="entry name" value="Tetracycline Repressor, domain 2"/>
    <property type="match status" value="1"/>
</dbReference>
<evidence type="ECO:0000256" key="2">
    <source>
        <dbReference type="ARBA" id="ARBA00023125"/>
    </source>
</evidence>
<dbReference type="Proteomes" id="UP000248534">
    <property type="component" value="Chromosome 1"/>
</dbReference>
<dbReference type="FunFam" id="1.10.10.60:FF:000141">
    <property type="entry name" value="TetR family transcriptional regulator"/>
    <property type="match status" value="1"/>
</dbReference>
<dbReference type="GO" id="GO:0003700">
    <property type="term" value="F:DNA-binding transcription factor activity"/>
    <property type="evidence" value="ECO:0007669"/>
    <property type="project" value="TreeGrafter"/>
</dbReference>
<dbReference type="EMBL" id="LS483364">
    <property type="protein sequence ID" value="SQF72064.1"/>
    <property type="molecule type" value="Genomic_DNA"/>
</dbReference>
<dbReference type="PRINTS" id="PR00455">
    <property type="entry name" value="HTHTETR"/>
</dbReference>
<dbReference type="GO" id="GO:0000976">
    <property type="term" value="F:transcription cis-regulatory region binding"/>
    <property type="evidence" value="ECO:0007669"/>
    <property type="project" value="TreeGrafter"/>
</dbReference>
<evidence type="ECO:0000313" key="6">
    <source>
        <dbReference type="EMBL" id="SQF72064.1"/>
    </source>
</evidence>
<evidence type="ECO:0000256" key="4">
    <source>
        <dbReference type="PROSITE-ProRule" id="PRU00335"/>
    </source>
</evidence>
<dbReference type="Pfam" id="PF00440">
    <property type="entry name" value="TetR_N"/>
    <property type="match status" value="1"/>
</dbReference>
<dbReference type="SUPFAM" id="SSF48498">
    <property type="entry name" value="Tetracyclin repressor-like, C-terminal domain"/>
    <property type="match status" value="1"/>
</dbReference>
<dbReference type="PANTHER" id="PTHR30055">
    <property type="entry name" value="HTH-TYPE TRANSCRIPTIONAL REGULATOR RUTR"/>
    <property type="match status" value="1"/>
</dbReference>
<proteinExistence type="predicted"/>
<dbReference type="PROSITE" id="PS01081">
    <property type="entry name" value="HTH_TETR_1"/>
    <property type="match status" value="1"/>
</dbReference>
<dbReference type="GO" id="GO:0045892">
    <property type="term" value="P:negative regulation of DNA-templated transcription"/>
    <property type="evidence" value="ECO:0007669"/>
    <property type="project" value="UniProtKB-ARBA"/>
</dbReference>
<dbReference type="PROSITE" id="PS50977">
    <property type="entry name" value="HTH_TETR_2"/>
    <property type="match status" value="1"/>
</dbReference>
<gene>
    <name evidence="6" type="primary">ttgR</name>
    <name evidence="6" type="ORF">NCTC11086_02018</name>
</gene>
<protein>
    <submittedName>
        <fullName evidence="6">TetR-type transcriptional regulator</fullName>
    </submittedName>
</protein>
<keyword evidence="1" id="KW-0805">Transcription regulation</keyword>
<feature type="DNA-binding region" description="H-T-H motif" evidence="4">
    <location>
        <begin position="32"/>
        <end position="51"/>
    </location>
</feature>
<dbReference type="InterPro" id="IPR050109">
    <property type="entry name" value="HTH-type_TetR-like_transc_reg"/>
</dbReference>
<dbReference type="InterPro" id="IPR036271">
    <property type="entry name" value="Tet_transcr_reg_TetR-rel_C_sf"/>
</dbReference>
<dbReference type="PANTHER" id="PTHR30055:SF234">
    <property type="entry name" value="HTH-TYPE TRANSCRIPTIONAL REGULATOR BETI"/>
    <property type="match status" value="1"/>
</dbReference>
<keyword evidence="2 4" id="KW-0238">DNA-binding</keyword>
<dbReference type="SUPFAM" id="SSF46689">
    <property type="entry name" value="Homeodomain-like"/>
    <property type="match status" value="1"/>
</dbReference>
<evidence type="ECO:0000259" key="5">
    <source>
        <dbReference type="PROSITE" id="PS50977"/>
    </source>
</evidence>
<organism evidence="6 7">
    <name type="scientific">Streptococcus sanguinis</name>
    <dbReference type="NCBI Taxonomy" id="1305"/>
    <lineage>
        <taxon>Bacteria</taxon>
        <taxon>Bacillati</taxon>
        <taxon>Bacillota</taxon>
        <taxon>Bacilli</taxon>
        <taxon>Lactobacillales</taxon>
        <taxon>Streptococcaceae</taxon>
        <taxon>Streptococcus</taxon>
    </lineage>
</organism>
<dbReference type="RefSeq" id="WP_111676549.1">
    <property type="nucleotide sequence ID" value="NZ_LS483364.1"/>
</dbReference>
<evidence type="ECO:0000256" key="1">
    <source>
        <dbReference type="ARBA" id="ARBA00023015"/>
    </source>
</evidence>
<feature type="domain" description="HTH tetR-type" evidence="5">
    <location>
        <begin position="9"/>
        <end position="69"/>
    </location>
</feature>
<evidence type="ECO:0000256" key="3">
    <source>
        <dbReference type="ARBA" id="ARBA00023163"/>
    </source>
</evidence>
<dbReference type="InterPro" id="IPR023772">
    <property type="entry name" value="DNA-bd_HTH_TetR-type_CS"/>
</dbReference>
<name>A0A2X3Y1B2_STRSA</name>